<dbReference type="PANTHER" id="PTHR10566:SF124">
    <property type="entry name" value="PROTEIN KINASE SUPERFAMILY PROTEIN"/>
    <property type="match status" value="1"/>
</dbReference>
<dbReference type="InterPro" id="IPR004147">
    <property type="entry name" value="ABC1_dom"/>
</dbReference>
<protein>
    <recommendedName>
        <fullName evidence="3">ABC1 atypical kinase-like domain-containing protein</fullName>
    </recommendedName>
</protein>
<dbReference type="InterPro" id="IPR050154">
    <property type="entry name" value="UbiB_kinase"/>
</dbReference>
<feature type="domain" description="ABC1 atypical kinase-like" evidence="3">
    <location>
        <begin position="55"/>
        <end position="171"/>
    </location>
</feature>
<name>A0A2N9F3L7_FAGSY</name>
<gene>
    <name evidence="4" type="ORF">FSB_LOCUS9311</name>
</gene>
<dbReference type="Pfam" id="PF03109">
    <property type="entry name" value="ABC1"/>
    <property type="match status" value="1"/>
</dbReference>
<dbReference type="SUPFAM" id="SSF56112">
    <property type="entry name" value="Protein kinase-like (PK-like)"/>
    <property type="match status" value="1"/>
</dbReference>
<sequence length="467" mass="52533">MVVNEVYGRRIVSSEPLVYSEQLVLCAFHRNAFWMQGDNQNSHQKTTAGKTVKSKQANCVKVPKIYWDFTRTAVLTMEWVDGIKLTDEIGLKKACLNRRELIDQGLYCSLRQLLEEGFFHADPHPGNLVATDNGSLAYFDFGMMGDIPRHYRVGLIQMLVHYVNRDSLGLANDFLSLGFIPEGDDIQSISDALQAAFGDGTRQSQDFQISVACLSETAIKQQCDWQTKWTDWQLHGVNRHLAEPAQASVEWAISKIQASMSELQAGSLEVRSTSTQARSLEQGGVMNQLYDIMYEFNISLPPDYALVIRALGSLEGTAKVLDPDFKVIESAYPFVIGRLLEDPHPDMRKILRELLIHNNGSIRWNRLERLIAAISEQASKLTRELPNSEENSSSPLGWKSFDMRAVVSATEDFLQFILSEKGLRVRIFLLRDIIGAADVLLEDEVIGRTPSEKLEAIETSKSEVCLN</sequence>
<evidence type="ECO:0000259" key="3">
    <source>
        <dbReference type="Pfam" id="PF03109"/>
    </source>
</evidence>
<dbReference type="CDD" id="cd05121">
    <property type="entry name" value="ABC1_ADCK3-like"/>
    <property type="match status" value="1"/>
</dbReference>
<organism evidence="4">
    <name type="scientific">Fagus sylvatica</name>
    <name type="common">Beechnut</name>
    <dbReference type="NCBI Taxonomy" id="28930"/>
    <lineage>
        <taxon>Eukaryota</taxon>
        <taxon>Viridiplantae</taxon>
        <taxon>Streptophyta</taxon>
        <taxon>Embryophyta</taxon>
        <taxon>Tracheophyta</taxon>
        <taxon>Spermatophyta</taxon>
        <taxon>Magnoliopsida</taxon>
        <taxon>eudicotyledons</taxon>
        <taxon>Gunneridae</taxon>
        <taxon>Pentapetalae</taxon>
        <taxon>rosids</taxon>
        <taxon>fabids</taxon>
        <taxon>Fagales</taxon>
        <taxon>Fagaceae</taxon>
        <taxon>Fagus</taxon>
    </lineage>
</organism>
<dbReference type="PANTHER" id="PTHR10566">
    <property type="entry name" value="CHAPERONE-ACTIVITY OF BC1 COMPLEX CABC1 -RELATED"/>
    <property type="match status" value="1"/>
</dbReference>
<reference evidence="4" key="1">
    <citation type="submission" date="2018-02" db="EMBL/GenBank/DDBJ databases">
        <authorList>
            <person name="Cohen D.B."/>
            <person name="Kent A.D."/>
        </authorList>
    </citation>
    <scope>NUCLEOTIDE SEQUENCE</scope>
</reference>
<dbReference type="AlphaFoldDB" id="A0A2N9F3L7"/>
<dbReference type="EMBL" id="OIVN01000513">
    <property type="protein sequence ID" value="SPC81429.1"/>
    <property type="molecule type" value="Genomic_DNA"/>
</dbReference>
<comment type="similarity">
    <text evidence="1">Belongs to the protein kinase superfamily. ADCK protein kinase family.</text>
</comment>
<keyword evidence="2" id="KW-0175">Coiled coil</keyword>
<evidence type="ECO:0000313" key="4">
    <source>
        <dbReference type="EMBL" id="SPC81429.1"/>
    </source>
</evidence>
<proteinExistence type="inferred from homology"/>
<evidence type="ECO:0000256" key="1">
    <source>
        <dbReference type="ARBA" id="ARBA00009670"/>
    </source>
</evidence>
<evidence type="ECO:0000256" key="2">
    <source>
        <dbReference type="SAM" id="Coils"/>
    </source>
</evidence>
<accession>A0A2N9F3L7</accession>
<feature type="coiled-coil region" evidence="2">
    <location>
        <begin position="364"/>
        <end position="391"/>
    </location>
</feature>
<dbReference type="InterPro" id="IPR011009">
    <property type="entry name" value="Kinase-like_dom_sf"/>
</dbReference>